<dbReference type="Gene3D" id="3.90.76.10">
    <property type="entry name" value="Dipeptide-binding Protein, Domain 1"/>
    <property type="match status" value="1"/>
</dbReference>
<dbReference type="PANTHER" id="PTHR30290">
    <property type="entry name" value="PERIPLASMIC BINDING COMPONENT OF ABC TRANSPORTER"/>
    <property type="match status" value="1"/>
</dbReference>
<dbReference type="Proteomes" id="UP000251213">
    <property type="component" value="Unassembled WGS sequence"/>
</dbReference>
<feature type="domain" description="Solute-binding protein family 5" evidence="7">
    <location>
        <begin position="91"/>
        <end position="465"/>
    </location>
</feature>
<protein>
    <recommendedName>
        <fullName evidence="7">Solute-binding protein family 5 domain-containing protein</fullName>
    </recommendedName>
</protein>
<dbReference type="InterPro" id="IPR000914">
    <property type="entry name" value="SBP_5_dom"/>
</dbReference>
<dbReference type="InterPro" id="IPR023765">
    <property type="entry name" value="SBP_5_CS"/>
</dbReference>
<dbReference type="Pfam" id="PF00496">
    <property type="entry name" value="SBP_bac_5"/>
    <property type="match status" value="1"/>
</dbReference>
<gene>
    <name evidence="8" type="ORF">DL897_02865</name>
</gene>
<evidence type="ECO:0000259" key="7">
    <source>
        <dbReference type="Pfam" id="PF00496"/>
    </source>
</evidence>
<evidence type="ECO:0000313" key="9">
    <source>
        <dbReference type="Proteomes" id="UP000251213"/>
    </source>
</evidence>
<dbReference type="Gene3D" id="3.10.105.10">
    <property type="entry name" value="Dipeptide-binding Protein, Domain 3"/>
    <property type="match status" value="1"/>
</dbReference>
<dbReference type="GO" id="GO:0042597">
    <property type="term" value="C:periplasmic space"/>
    <property type="evidence" value="ECO:0007669"/>
    <property type="project" value="UniProtKB-ARBA"/>
</dbReference>
<dbReference type="OrthoDB" id="9772924at2"/>
<dbReference type="AlphaFoldDB" id="A0A364K9L6"/>
<evidence type="ECO:0000256" key="2">
    <source>
        <dbReference type="ARBA" id="ARBA00005695"/>
    </source>
</evidence>
<dbReference type="InterPro" id="IPR039424">
    <property type="entry name" value="SBP_5"/>
</dbReference>
<keyword evidence="4" id="KW-0732">Signal</keyword>
<dbReference type="Gene3D" id="3.40.190.10">
    <property type="entry name" value="Periplasmic binding protein-like II"/>
    <property type="match status" value="1"/>
</dbReference>
<keyword evidence="9" id="KW-1185">Reference proteome</keyword>
<feature type="transmembrane region" description="Helical" evidence="6">
    <location>
        <begin position="12"/>
        <end position="32"/>
    </location>
</feature>
<dbReference type="PIRSF" id="PIRSF002741">
    <property type="entry name" value="MppA"/>
    <property type="match status" value="1"/>
</dbReference>
<evidence type="ECO:0000313" key="8">
    <source>
        <dbReference type="EMBL" id="RAL26997.1"/>
    </source>
</evidence>
<organism evidence="8 9">
    <name type="scientific">Thermoflavimicrobium daqui</name>
    <dbReference type="NCBI Taxonomy" id="2137476"/>
    <lineage>
        <taxon>Bacteria</taxon>
        <taxon>Bacillati</taxon>
        <taxon>Bacillota</taxon>
        <taxon>Bacilli</taxon>
        <taxon>Bacillales</taxon>
        <taxon>Thermoactinomycetaceae</taxon>
        <taxon>Thermoflavimicrobium</taxon>
    </lineage>
</organism>
<dbReference type="FunFam" id="3.90.76.10:FF:000001">
    <property type="entry name" value="Oligopeptide ABC transporter substrate-binding protein"/>
    <property type="match status" value="1"/>
</dbReference>
<dbReference type="CDD" id="cd08504">
    <property type="entry name" value="PBP2_OppA"/>
    <property type="match status" value="1"/>
</dbReference>
<name>A0A364K9L6_9BACL</name>
<keyword evidence="6" id="KW-0812">Transmembrane</keyword>
<keyword evidence="6" id="KW-1133">Transmembrane helix</keyword>
<keyword evidence="5" id="KW-0653">Protein transport</keyword>
<dbReference type="InterPro" id="IPR030678">
    <property type="entry name" value="Peptide/Ni-bd"/>
</dbReference>
<evidence type="ECO:0000256" key="4">
    <source>
        <dbReference type="ARBA" id="ARBA00022729"/>
    </source>
</evidence>
<dbReference type="EMBL" id="QJKK01000001">
    <property type="protein sequence ID" value="RAL26997.1"/>
    <property type="molecule type" value="Genomic_DNA"/>
</dbReference>
<evidence type="ECO:0000256" key="3">
    <source>
        <dbReference type="ARBA" id="ARBA00022448"/>
    </source>
</evidence>
<keyword evidence="6" id="KW-0472">Membrane</keyword>
<dbReference type="SUPFAM" id="SSF53850">
    <property type="entry name" value="Periplasmic binding protein-like II"/>
    <property type="match status" value="1"/>
</dbReference>
<dbReference type="GO" id="GO:0015833">
    <property type="term" value="P:peptide transport"/>
    <property type="evidence" value="ECO:0007669"/>
    <property type="project" value="UniProtKB-KW"/>
</dbReference>
<dbReference type="PROSITE" id="PS01040">
    <property type="entry name" value="SBP_BACTERIAL_5"/>
    <property type="match status" value="1"/>
</dbReference>
<sequence>MTDREMVINLNYWQKSLLYVIIFSLFLTGCDWKTRLNFDLRKEVVEGQVLRMTEPQIDSQLDPAKVNELSSLNILNQIQESLLRLGKDHRPEPAMAAEFQVSQDGLTYIFFLRKDAKWSDGKAVTAYDFEFAWKRLLHPKNKSPYANVLFGIKHARAYYEGKAKEAEVGIFAMDEKTLKIQLNHPDRNFLDKVVLPVLAPQRKDMIQKYKTNFATSSNTMVYNGPFILITFTPSKLVLLKNDAYWDRSNVGLKMAEIFVVKDQTKERELYHQGQLDIARVQQTSKDEKSSEYLQTEMAQSDYLLMNLKKPLFQNDHIRQAITLAIDRKNITEQLNDGSKPASGLIPSAIVASGGHSYRDIRLDSLVIYNPKKAQEQLRLGKSKLKSKLPTSLHLLVPDDERKKAAIQIKKQLKKTLGLEVLLSTVEVDQLKDLKRKGNYDLILDSFIANSNSPSDFLDRWYNDFEENGNLIQSSTLHELFKLTKQANNEEQKLTYLTRIEKLLVKPDQLAMVHPLYDHGETFLLQSYVKDMIYHPFGVEYSLKWAYMSKEKR</sequence>
<comment type="subcellular location">
    <subcellularLocation>
        <location evidence="1">Cell membrane</location>
        <topology evidence="1">Lipid-anchor</topology>
    </subcellularLocation>
</comment>
<comment type="caution">
    <text evidence="8">The sequence shown here is derived from an EMBL/GenBank/DDBJ whole genome shotgun (WGS) entry which is preliminary data.</text>
</comment>
<keyword evidence="3" id="KW-0813">Transport</keyword>
<dbReference type="PANTHER" id="PTHR30290:SF10">
    <property type="entry name" value="PERIPLASMIC OLIGOPEPTIDE-BINDING PROTEIN-RELATED"/>
    <property type="match status" value="1"/>
</dbReference>
<accession>A0A364K9L6</accession>
<dbReference type="GO" id="GO:0043190">
    <property type="term" value="C:ATP-binding cassette (ABC) transporter complex"/>
    <property type="evidence" value="ECO:0007669"/>
    <property type="project" value="InterPro"/>
</dbReference>
<evidence type="ECO:0000256" key="1">
    <source>
        <dbReference type="ARBA" id="ARBA00004193"/>
    </source>
</evidence>
<proteinExistence type="inferred from homology"/>
<dbReference type="PROSITE" id="PS51257">
    <property type="entry name" value="PROKAR_LIPOPROTEIN"/>
    <property type="match status" value="1"/>
</dbReference>
<dbReference type="GO" id="GO:1904680">
    <property type="term" value="F:peptide transmembrane transporter activity"/>
    <property type="evidence" value="ECO:0007669"/>
    <property type="project" value="TreeGrafter"/>
</dbReference>
<evidence type="ECO:0000256" key="6">
    <source>
        <dbReference type="SAM" id="Phobius"/>
    </source>
</evidence>
<evidence type="ECO:0000256" key="5">
    <source>
        <dbReference type="ARBA" id="ARBA00022856"/>
    </source>
</evidence>
<reference evidence="8 9" key="1">
    <citation type="submission" date="2018-06" db="EMBL/GenBank/DDBJ databases">
        <title>Thermoflavimicrobium daqus sp. nov., a thermophilic microbe isolated from Moutai-flavour Daqu.</title>
        <authorList>
            <person name="Wang X."/>
            <person name="Zhou H."/>
        </authorList>
    </citation>
    <scope>NUCLEOTIDE SEQUENCE [LARGE SCALE GENOMIC DNA]</scope>
    <source>
        <strain evidence="8 9">FBKL4.011</strain>
    </source>
</reference>
<comment type="similarity">
    <text evidence="2">Belongs to the bacterial solute-binding protein 5 family.</text>
</comment>
<keyword evidence="5" id="KW-0571">Peptide transport</keyword>
<reference evidence="8 9" key="2">
    <citation type="submission" date="2018-06" db="EMBL/GenBank/DDBJ databases">
        <authorList>
            <person name="Zhirakovskaya E."/>
        </authorList>
    </citation>
    <scope>NUCLEOTIDE SEQUENCE [LARGE SCALE GENOMIC DNA]</scope>
    <source>
        <strain evidence="8 9">FBKL4.011</strain>
    </source>
</reference>